<accession>A0A1I1LBL4</accession>
<evidence type="ECO:0000313" key="3">
    <source>
        <dbReference type="Proteomes" id="UP000198728"/>
    </source>
</evidence>
<name>A0A1I1LBL4_9RHOB</name>
<dbReference type="STRING" id="441112.SAMN04488094_10836"/>
<reference evidence="2 3" key="1">
    <citation type="submission" date="2016-10" db="EMBL/GenBank/DDBJ databases">
        <authorList>
            <person name="de Groot N.N."/>
        </authorList>
    </citation>
    <scope>NUCLEOTIDE SEQUENCE [LARGE SCALE GENOMIC DNA]</scope>
    <source>
        <strain evidence="2 3">DSM 19548</strain>
    </source>
</reference>
<feature type="chain" id="PRO_5011755799" description="Lipoprotein" evidence="1">
    <location>
        <begin position="22"/>
        <end position="113"/>
    </location>
</feature>
<dbReference type="AlphaFoldDB" id="A0A1I1LBL4"/>
<sequence>MRIRFAIALLLTLAACLPGRTPPEPTAEPGTPEFVEQQRAICEAEGGRFSPGPGGTTRVCFRTPEDANTFCTTGADCEGLCLARSRTCAPQVPLFGCHEAIMENGLRATICLD</sequence>
<evidence type="ECO:0000313" key="2">
    <source>
        <dbReference type="EMBL" id="SFC70345.1"/>
    </source>
</evidence>
<dbReference type="PROSITE" id="PS51257">
    <property type="entry name" value="PROKAR_LIPOPROTEIN"/>
    <property type="match status" value="1"/>
</dbReference>
<dbReference type="OrthoDB" id="8592692at2"/>
<dbReference type="Proteomes" id="UP000198728">
    <property type="component" value="Unassembled WGS sequence"/>
</dbReference>
<organism evidence="2 3">
    <name type="scientific">Tropicimonas isoalkanivorans</name>
    <dbReference type="NCBI Taxonomy" id="441112"/>
    <lineage>
        <taxon>Bacteria</taxon>
        <taxon>Pseudomonadati</taxon>
        <taxon>Pseudomonadota</taxon>
        <taxon>Alphaproteobacteria</taxon>
        <taxon>Rhodobacterales</taxon>
        <taxon>Roseobacteraceae</taxon>
        <taxon>Tropicimonas</taxon>
    </lineage>
</organism>
<protein>
    <recommendedName>
        <fullName evidence="4">Lipoprotein</fullName>
    </recommendedName>
</protein>
<proteinExistence type="predicted"/>
<evidence type="ECO:0000256" key="1">
    <source>
        <dbReference type="SAM" id="SignalP"/>
    </source>
</evidence>
<dbReference type="EMBL" id="FOLG01000008">
    <property type="protein sequence ID" value="SFC70345.1"/>
    <property type="molecule type" value="Genomic_DNA"/>
</dbReference>
<keyword evidence="1" id="KW-0732">Signal</keyword>
<dbReference type="RefSeq" id="WP_093361239.1">
    <property type="nucleotide sequence ID" value="NZ_FOLG01000008.1"/>
</dbReference>
<feature type="signal peptide" evidence="1">
    <location>
        <begin position="1"/>
        <end position="21"/>
    </location>
</feature>
<evidence type="ECO:0008006" key="4">
    <source>
        <dbReference type="Google" id="ProtNLM"/>
    </source>
</evidence>
<keyword evidence="3" id="KW-1185">Reference proteome</keyword>
<gene>
    <name evidence="2" type="ORF">SAMN04488094_10836</name>
</gene>